<evidence type="ECO:0000313" key="3">
    <source>
        <dbReference type="EMBL" id="MXP44423.1"/>
    </source>
</evidence>
<feature type="region of interest" description="Disordered" evidence="2">
    <location>
        <begin position="1"/>
        <end position="31"/>
    </location>
</feature>
<sequence length="169" mass="17396">MFSKKHDPANNPAPRPVFSPPANMGTKPMASSNSTFSVIGSDVTITGNVAASTELHVDGNVEGDITCASLVQGEGSVVKGVIQAESARLSGQVTGSISARELVILKSARIDGDVHYDALTIEQGATVEGRFAPRTAKSAPATNSDHRNAEPQSGSPKSGDEEPKLTLAG</sequence>
<accession>A0A845AY38</accession>
<dbReference type="InterPro" id="IPR007607">
    <property type="entry name" value="BacA/B"/>
</dbReference>
<reference evidence="3 4" key="1">
    <citation type="submission" date="2019-12" db="EMBL/GenBank/DDBJ databases">
        <title>Genomic-based taxomic classification of the family Erythrobacteraceae.</title>
        <authorList>
            <person name="Xu L."/>
        </authorList>
    </citation>
    <scope>NUCLEOTIDE SEQUENCE [LARGE SCALE GENOMIC DNA]</scope>
    <source>
        <strain evidence="3 4">KCTC 42453</strain>
    </source>
</reference>
<evidence type="ECO:0000256" key="1">
    <source>
        <dbReference type="ARBA" id="ARBA00044755"/>
    </source>
</evidence>
<proteinExistence type="inferred from homology"/>
<comment type="similarity">
    <text evidence="1">Belongs to the bactofilin family.</text>
</comment>
<dbReference type="Pfam" id="PF04519">
    <property type="entry name" value="Bactofilin"/>
    <property type="match status" value="1"/>
</dbReference>
<comment type="caution">
    <text evidence="3">The sequence shown here is derived from an EMBL/GenBank/DDBJ whole genome shotgun (WGS) entry which is preliminary data.</text>
</comment>
<feature type="compositionally biased region" description="Basic and acidic residues" evidence="2">
    <location>
        <begin position="158"/>
        <end position="169"/>
    </location>
</feature>
<dbReference type="Proteomes" id="UP000431922">
    <property type="component" value="Unassembled WGS sequence"/>
</dbReference>
<name>A0A845AY38_9SPHN</name>
<organism evidence="3 4">
    <name type="scientific">Allopontixanthobacter sediminis</name>
    <dbReference type="NCBI Taxonomy" id="1689985"/>
    <lineage>
        <taxon>Bacteria</taxon>
        <taxon>Pseudomonadati</taxon>
        <taxon>Pseudomonadota</taxon>
        <taxon>Alphaproteobacteria</taxon>
        <taxon>Sphingomonadales</taxon>
        <taxon>Erythrobacteraceae</taxon>
        <taxon>Allopontixanthobacter</taxon>
    </lineage>
</organism>
<feature type="region of interest" description="Disordered" evidence="2">
    <location>
        <begin position="130"/>
        <end position="169"/>
    </location>
</feature>
<dbReference type="EMBL" id="WTYL01000002">
    <property type="protein sequence ID" value="MXP44423.1"/>
    <property type="molecule type" value="Genomic_DNA"/>
</dbReference>
<dbReference type="PANTHER" id="PTHR35024">
    <property type="entry name" value="HYPOTHETICAL CYTOSOLIC PROTEIN"/>
    <property type="match status" value="1"/>
</dbReference>
<dbReference type="PANTHER" id="PTHR35024:SF4">
    <property type="entry name" value="POLYMER-FORMING CYTOSKELETAL PROTEIN"/>
    <property type="match status" value="1"/>
</dbReference>
<dbReference type="OrthoDB" id="5738271at2"/>
<keyword evidence="4" id="KW-1185">Reference proteome</keyword>
<dbReference type="AlphaFoldDB" id="A0A845AY38"/>
<evidence type="ECO:0000313" key="4">
    <source>
        <dbReference type="Proteomes" id="UP000431922"/>
    </source>
</evidence>
<gene>
    <name evidence="3" type="ORF">GRI65_08140</name>
</gene>
<evidence type="ECO:0000256" key="2">
    <source>
        <dbReference type="SAM" id="MobiDB-lite"/>
    </source>
</evidence>
<protein>
    <submittedName>
        <fullName evidence="3">Polymer-forming cytoskeletal protein</fullName>
    </submittedName>
</protein>